<protein>
    <recommendedName>
        <fullName evidence="3">Phasin domain-containing protein</fullName>
    </recommendedName>
</protein>
<dbReference type="RefSeq" id="WP_059933948.1">
    <property type="nucleotide sequence ID" value="NZ_LPDO01000151.1"/>
</dbReference>
<proteinExistence type="predicted"/>
<sequence>MTTDVVKTPNDAWRAGCNAALRMLAQAQDWRHEWHGLMGRRIERDRSAVHRMQEALTETKEWSAFGEAVQDVMRDCAAVSTAIWEDAGELFLRAQYESAGAWRTWLRESQAGWAPRFQTDWFPDLSRLGVVNEASMPWRDWMEALERGMTEIPGKEGGTVIAARRRDGTSATKEGAHAR</sequence>
<evidence type="ECO:0000313" key="1">
    <source>
        <dbReference type="EMBL" id="KVT41356.1"/>
    </source>
</evidence>
<organism evidence="1 2">
    <name type="scientific">Burkholderia ubonensis</name>
    <dbReference type="NCBI Taxonomy" id="101571"/>
    <lineage>
        <taxon>Bacteria</taxon>
        <taxon>Pseudomonadati</taxon>
        <taxon>Pseudomonadota</taxon>
        <taxon>Betaproteobacteria</taxon>
        <taxon>Burkholderiales</taxon>
        <taxon>Burkholderiaceae</taxon>
        <taxon>Burkholderia</taxon>
        <taxon>Burkholderia cepacia complex</taxon>
    </lineage>
</organism>
<accession>A0AAW3N4H6</accession>
<evidence type="ECO:0008006" key="3">
    <source>
        <dbReference type="Google" id="ProtNLM"/>
    </source>
</evidence>
<dbReference type="AlphaFoldDB" id="A0AAW3N4H6"/>
<name>A0AAW3N4H6_9BURK</name>
<reference evidence="1 2" key="1">
    <citation type="submission" date="2015-11" db="EMBL/GenBank/DDBJ databases">
        <title>Expanding the genomic diversity of Burkholderia species for the development of highly accurate diagnostics.</title>
        <authorList>
            <person name="Sahl J."/>
            <person name="Keim P."/>
            <person name="Wagner D."/>
        </authorList>
    </citation>
    <scope>NUCLEOTIDE SEQUENCE [LARGE SCALE GENOMIC DNA]</scope>
    <source>
        <strain evidence="1 2">MSMB1137WGS</strain>
    </source>
</reference>
<evidence type="ECO:0000313" key="2">
    <source>
        <dbReference type="Proteomes" id="UP000056732"/>
    </source>
</evidence>
<gene>
    <name evidence="1" type="ORF">WK53_19585</name>
</gene>
<dbReference type="EMBL" id="LPDO01000151">
    <property type="protein sequence ID" value="KVT41356.1"/>
    <property type="molecule type" value="Genomic_DNA"/>
</dbReference>
<comment type="caution">
    <text evidence="1">The sequence shown here is derived from an EMBL/GenBank/DDBJ whole genome shotgun (WGS) entry which is preliminary data.</text>
</comment>
<dbReference type="Proteomes" id="UP000056732">
    <property type="component" value="Unassembled WGS sequence"/>
</dbReference>